<feature type="region of interest" description="Disordered" evidence="1">
    <location>
        <begin position="364"/>
        <end position="383"/>
    </location>
</feature>
<feature type="compositionally biased region" description="Pro residues" evidence="1">
    <location>
        <begin position="511"/>
        <end position="526"/>
    </location>
</feature>
<evidence type="ECO:0000256" key="1">
    <source>
        <dbReference type="SAM" id="MobiDB-lite"/>
    </source>
</evidence>
<dbReference type="GO" id="GO:0003676">
    <property type="term" value="F:nucleic acid binding"/>
    <property type="evidence" value="ECO:0007669"/>
    <property type="project" value="InterPro"/>
</dbReference>
<feature type="compositionally biased region" description="Pro residues" evidence="1">
    <location>
        <begin position="584"/>
        <end position="601"/>
    </location>
</feature>
<reference evidence="3" key="1">
    <citation type="journal article" date="2020" name="BMC Genomics">
        <title>Correction to: Identification and distribution of gene clusters required for synthesis of sphingolipid metabolism inhibitors in diverse species of the filamentous fungus Fusarium.</title>
        <authorList>
            <person name="Kim H.S."/>
            <person name="Lohmar J.M."/>
            <person name="Busman M."/>
            <person name="Brown D.W."/>
            <person name="Naumann T.A."/>
            <person name="Divon H.H."/>
            <person name="Lysoe E."/>
            <person name="Uhlig S."/>
            <person name="Proctor R.H."/>
        </authorList>
    </citation>
    <scope>NUCLEOTIDE SEQUENCE</scope>
    <source>
        <strain evidence="3">NRRL 22465</strain>
    </source>
</reference>
<comment type="caution">
    <text evidence="3">The sequence shown here is derived from an EMBL/GenBank/DDBJ whole genome shotgun (WGS) entry which is preliminary data.</text>
</comment>
<feature type="compositionally biased region" description="Polar residues" evidence="1">
    <location>
        <begin position="491"/>
        <end position="510"/>
    </location>
</feature>
<protein>
    <recommendedName>
        <fullName evidence="2">SUZ domain-containing protein</fullName>
    </recommendedName>
</protein>
<proteinExistence type="predicted"/>
<dbReference type="PANTHER" id="PTHR15672">
    <property type="entry name" value="CAMP-REGULATED PHOSPHOPROTEIN 21 RELATED R3H DOMAIN CONTAINING PROTEIN"/>
    <property type="match status" value="1"/>
</dbReference>
<feature type="compositionally biased region" description="Basic and acidic residues" evidence="1">
    <location>
        <begin position="479"/>
        <end position="488"/>
    </location>
</feature>
<reference evidence="3" key="2">
    <citation type="submission" date="2020-05" db="EMBL/GenBank/DDBJ databases">
        <authorList>
            <person name="Kim H.-S."/>
            <person name="Proctor R.H."/>
            <person name="Brown D.W."/>
        </authorList>
    </citation>
    <scope>NUCLEOTIDE SEQUENCE</scope>
    <source>
        <strain evidence="3">NRRL 22465</strain>
    </source>
</reference>
<dbReference type="PANTHER" id="PTHR15672:SF8">
    <property type="entry name" value="PROTEIN ENCORE"/>
    <property type="match status" value="1"/>
</dbReference>
<dbReference type="InterPro" id="IPR051937">
    <property type="entry name" value="R3H_domain_containing"/>
</dbReference>
<keyword evidence="4" id="KW-1185">Reference proteome</keyword>
<evidence type="ECO:0000313" key="3">
    <source>
        <dbReference type="EMBL" id="KAF4977055.1"/>
    </source>
</evidence>
<dbReference type="AlphaFoldDB" id="A0A8H4UIG7"/>
<evidence type="ECO:0000313" key="4">
    <source>
        <dbReference type="Proteomes" id="UP000635477"/>
    </source>
</evidence>
<gene>
    <name evidence="3" type="ORF">FZEAL_6372</name>
</gene>
<dbReference type="Gene3D" id="3.30.1370.50">
    <property type="entry name" value="R3H-like domain"/>
    <property type="match status" value="1"/>
</dbReference>
<dbReference type="InterPro" id="IPR024771">
    <property type="entry name" value="SUZ"/>
</dbReference>
<dbReference type="Proteomes" id="UP000635477">
    <property type="component" value="Unassembled WGS sequence"/>
</dbReference>
<feature type="compositionally biased region" description="Basic and acidic residues" evidence="1">
    <location>
        <begin position="160"/>
        <end position="172"/>
    </location>
</feature>
<feature type="compositionally biased region" description="Low complexity" evidence="1">
    <location>
        <begin position="545"/>
        <end position="560"/>
    </location>
</feature>
<feature type="compositionally biased region" description="Polar residues" evidence="1">
    <location>
        <begin position="399"/>
        <end position="409"/>
    </location>
</feature>
<dbReference type="PROSITE" id="PS51673">
    <property type="entry name" value="SUZ"/>
    <property type="match status" value="1"/>
</dbReference>
<feature type="region of interest" description="Disordered" evidence="1">
    <location>
        <begin position="19"/>
        <end position="177"/>
    </location>
</feature>
<evidence type="ECO:0000259" key="2">
    <source>
        <dbReference type="PROSITE" id="PS51673"/>
    </source>
</evidence>
<feature type="region of interest" description="Disordered" evidence="1">
    <location>
        <begin position="389"/>
        <end position="427"/>
    </location>
</feature>
<dbReference type="GO" id="GO:0006012">
    <property type="term" value="P:galactose metabolic process"/>
    <property type="evidence" value="ECO:0007669"/>
    <property type="project" value="TreeGrafter"/>
</dbReference>
<feature type="domain" description="SUZ" evidence="2">
    <location>
        <begin position="357"/>
        <end position="444"/>
    </location>
</feature>
<dbReference type="CDD" id="cd02642">
    <property type="entry name" value="R3H_encore_like"/>
    <property type="match status" value="1"/>
</dbReference>
<organism evidence="3 4">
    <name type="scientific">Fusarium zealandicum</name>
    <dbReference type="NCBI Taxonomy" id="1053134"/>
    <lineage>
        <taxon>Eukaryota</taxon>
        <taxon>Fungi</taxon>
        <taxon>Dikarya</taxon>
        <taxon>Ascomycota</taxon>
        <taxon>Pezizomycotina</taxon>
        <taxon>Sordariomycetes</taxon>
        <taxon>Hypocreomycetidae</taxon>
        <taxon>Hypocreales</taxon>
        <taxon>Nectriaceae</taxon>
        <taxon>Fusarium</taxon>
        <taxon>Fusarium staphyleae species complex</taxon>
    </lineage>
</organism>
<sequence>MATAQMSPDLPKPSFAKVAASISKDSTPAIRRIATPSKEQPMSSTTLPTPPAPVIANGRSGKAPAGNTPSPQLEPSASPAGQRGGVDNVAISLNTMSLREKAPSLVVNGSGPLAPERPATGTARDSGSDDSQRADSSSEPGTKPPSLDGKSITSGTTFALDEKESLRPDDSASVKAAAEDDDAFSIRGSLVAGSRMGSEVAARVRGIPLGDIPERRLAQPVSGVVVQGALTPQSSPSEQAPGAPLGVGVSSDALNVIYRQAPDEKLLEAMASPKDRLFLLRLEKQVIDFVQDSKCVHPSHPVSSDTNPLLREPYMDLPPSNSFCRMLTHKLADYYHMTHSFEPHVGSVRIFRTPFCRVPTSLALINPNPNTSSSSTPPPAVLPRKIMRRGQDSEGGPSGSPSKATSETGSDGKDKQGAANQKLTREEREELYKLARERIFGSSEENVVENDGDNGVSRASSMSAKDKSSLGKRGKTGKQRRDDSDSFDSRNQYTPYWGPQQQTWVPQPQYMTPPNPQYGNQVPPPTYQGQGGPVYAQQGPGYPGMPGMVPNQPYPQYTMPPYTPQANQPRYPSGGSPMATYGAPLPPAAPQQQPPWQPSFTPPAQYQPRGPTPSGPQGHLGIPYAYGALPTNINPHDPKSQHPIPGSYNRNHAFNPKTQSFVPGGTGMAPAQPPQPPFTAPGSHHGSPQVGSPHLAYPGGYQQPMPQPYGGGYGMVRQGSSSSMPAYHSPHVAHVQHVPPPMPPNPQHMAPQPLPHNPQAHIPNRPSIPQGPSQPFSHLPTYGNPATLPQKPATGI</sequence>
<name>A0A8H4UIG7_9HYPO</name>
<accession>A0A8H4UIG7</accession>
<feature type="compositionally biased region" description="Polar residues" evidence="1">
    <location>
        <begin position="648"/>
        <end position="661"/>
    </location>
</feature>
<feature type="compositionally biased region" description="Polar residues" evidence="1">
    <location>
        <begin position="37"/>
        <end position="47"/>
    </location>
</feature>
<dbReference type="InterPro" id="IPR036867">
    <property type="entry name" value="R3H_dom_sf"/>
</dbReference>
<dbReference type="SUPFAM" id="SSF82708">
    <property type="entry name" value="R3H domain"/>
    <property type="match status" value="1"/>
</dbReference>
<feature type="region of interest" description="Disordered" evidence="1">
    <location>
        <begin position="445"/>
        <end position="796"/>
    </location>
</feature>
<dbReference type="OrthoDB" id="278430at2759"/>
<feature type="compositionally biased region" description="Low complexity" evidence="1">
    <location>
        <begin position="366"/>
        <end position="375"/>
    </location>
</feature>
<feature type="compositionally biased region" description="Pro residues" evidence="1">
    <location>
        <begin position="738"/>
        <end position="756"/>
    </location>
</feature>
<dbReference type="EMBL" id="JABEYC010000463">
    <property type="protein sequence ID" value="KAF4977055.1"/>
    <property type="molecule type" value="Genomic_DNA"/>
</dbReference>
<dbReference type="Pfam" id="PF12752">
    <property type="entry name" value="SUZ"/>
    <property type="match status" value="1"/>
</dbReference>